<dbReference type="Gene3D" id="2.30.30.110">
    <property type="match status" value="1"/>
</dbReference>
<dbReference type="GO" id="GO:0006402">
    <property type="term" value="P:mRNA catabolic process"/>
    <property type="evidence" value="ECO:0007669"/>
    <property type="project" value="TreeGrafter"/>
</dbReference>
<dbReference type="InterPro" id="IPR003477">
    <property type="entry name" value="PemK-like"/>
</dbReference>
<dbReference type="GO" id="GO:0016075">
    <property type="term" value="P:rRNA catabolic process"/>
    <property type="evidence" value="ECO:0007669"/>
    <property type="project" value="TreeGrafter"/>
</dbReference>
<gene>
    <name evidence="3" type="ORF">LOOC260_118250</name>
</gene>
<evidence type="ECO:0000256" key="2">
    <source>
        <dbReference type="ARBA" id="ARBA00022649"/>
    </source>
</evidence>
<sequence>MSGTDNYIPDKGDLVLINFNPSMGHEIQKYRPAMVISNSRYTEMTGLALVCPITHADHNRLSKIGLLIKISTNKISGFVNPLQFHTFDYRKRDMQFIAKADKPILMQAMQTINDIVNAKD</sequence>
<evidence type="ECO:0000256" key="1">
    <source>
        <dbReference type="ARBA" id="ARBA00007521"/>
    </source>
</evidence>
<dbReference type="STRING" id="1291742.LOOC260_118250"/>
<comment type="similarity">
    <text evidence="1">Belongs to the PemK/MazF family.</text>
</comment>
<dbReference type="Pfam" id="PF02452">
    <property type="entry name" value="PemK_toxin"/>
    <property type="match status" value="1"/>
</dbReference>
<proteinExistence type="inferred from homology"/>
<dbReference type="PANTHER" id="PTHR33988">
    <property type="entry name" value="ENDORIBONUCLEASE MAZF-RELATED"/>
    <property type="match status" value="1"/>
</dbReference>
<name>A0A0A1H0U7_9LACO</name>
<accession>A0A0A1H0U7</accession>
<evidence type="ECO:0000313" key="3">
    <source>
        <dbReference type="EMBL" id="BAP86331.1"/>
    </source>
</evidence>
<dbReference type="Proteomes" id="UP000031620">
    <property type="component" value="Chromosome"/>
</dbReference>
<dbReference type="AlphaFoldDB" id="A0A0A1H0U7"/>
<organism evidence="3 4">
    <name type="scientific">Paucilactobacillus hokkaidonensis JCM 18461</name>
    <dbReference type="NCBI Taxonomy" id="1291742"/>
    <lineage>
        <taxon>Bacteria</taxon>
        <taxon>Bacillati</taxon>
        <taxon>Bacillota</taxon>
        <taxon>Bacilli</taxon>
        <taxon>Lactobacillales</taxon>
        <taxon>Lactobacillaceae</taxon>
        <taxon>Paucilactobacillus</taxon>
    </lineage>
</organism>
<dbReference type="KEGG" id="lho:LOOC260_118250"/>
<dbReference type="InterPro" id="IPR011067">
    <property type="entry name" value="Plasmid_toxin/cell-grow_inhib"/>
</dbReference>
<dbReference type="HOGENOM" id="CLU_121823_2_0_9"/>
<evidence type="ECO:0000313" key="4">
    <source>
        <dbReference type="Proteomes" id="UP000031620"/>
    </source>
</evidence>
<dbReference type="GO" id="GO:0004521">
    <property type="term" value="F:RNA endonuclease activity"/>
    <property type="evidence" value="ECO:0007669"/>
    <property type="project" value="TreeGrafter"/>
</dbReference>
<reference evidence="3 4" key="1">
    <citation type="submission" date="2014-11" db="EMBL/GenBank/DDBJ databases">
        <title>Complete genome sequence and analysis of Lactobacillus hokkaidonensis LOOC260T.</title>
        <authorList>
            <person name="Tanizawa Y."/>
            <person name="Tohno M."/>
            <person name="Kaminuma E."/>
            <person name="Nakamura Y."/>
            <person name="Arita M."/>
        </authorList>
    </citation>
    <scope>NUCLEOTIDE SEQUENCE [LARGE SCALE GENOMIC DNA]</scope>
    <source>
        <strain evidence="3 4">LOOC260</strain>
    </source>
</reference>
<dbReference type="EMBL" id="AP014680">
    <property type="protein sequence ID" value="BAP86331.1"/>
    <property type="molecule type" value="Genomic_DNA"/>
</dbReference>
<dbReference type="SUPFAM" id="SSF50118">
    <property type="entry name" value="Cell growth inhibitor/plasmid maintenance toxic component"/>
    <property type="match status" value="1"/>
</dbReference>
<keyword evidence="2" id="KW-1277">Toxin-antitoxin system</keyword>
<dbReference type="PANTHER" id="PTHR33988:SF3">
    <property type="entry name" value="ENDORIBONUCLEASE TOXIN CHPB-RELATED"/>
    <property type="match status" value="1"/>
</dbReference>
<dbReference type="GO" id="GO:0003677">
    <property type="term" value="F:DNA binding"/>
    <property type="evidence" value="ECO:0007669"/>
    <property type="project" value="InterPro"/>
</dbReference>
<dbReference type="RefSeq" id="WP_041094383.1">
    <property type="nucleotide sequence ID" value="NZ_AP014680.1"/>
</dbReference>
<protein>
    <submittedName>
        <fullName evidence="3">Programmed cell death toxin MazF</fullName>
    </submittedName>
</protein>